<organism evidence="1 2">
    <name type="scientific">Actinopolymorpha pittospori</name>
    <dbReference type="NCBI Taxonomy" id="648752"/>
    <lineage>
        <taxon>Bacteria</taxon>
        <taxon>Bacillati</taxon>
        <taxon>Actinomycetota</taxon>
        <taxon>Actinomycetes</taxon>
        <taxon>Propionibacteriales</taxon>
        <taxon>Actinopolymorphaceae</taxon>
        <taxon>Actinopolymorpha</taxon>
    </lineage>
</organism>
<dbReference type="EMBL" id="JADBEM010000001">
    <property type="protein sequence ID" value="MBE1603427.1"/>
    <property type="molecule type" value="Genomic_DNA"/>
</dbReference>
<accession>A0A927MNV7</accession>
<reference evidence="1" key="1">
    <citation type="submission" date="2020-10" db="EMBL/GenBank/DDBJ databases">
        <title>Sequencing the genomes of 1000 actinobacteria strains.</title>
        <authorList>
            <person name="Klenk H.-P."/>
        </authorList>
    </citation>
    <scope>NUCLEOTIDE SEQUENCE</scope>
    <source>
        <strain evidence="1">DSM 45354</strain>
    </source>
</reference>
<protein>
    <submittedName>
        <fullName evidence="1">Uncharacterized protein</fullName>
    </submittedName>
</protein>
<dbReference type="Proteomes" id="UP000638648">
    <property type="component" value="Unassembled WGS sequence"/>
</dbReference>
<comment type="caution">
    <text evidence="1">The sequence shown here is derived from an EMBL/GenBank/DDBJ whole genome shotgun (WGS) entry which is preliminary data.</text>
</comment>
<dbReference type="AlphaFoldDB" id="A0A927MNV7"/>
<evidence type="ECO:0000313" key="2">
    <source>
        <dbReference type="Proteomes" id="UP000638648"/>
    </source>
</evidence>
<keyword evidence="2" id="KW-1185">Reference proteome</keyword>
<gene>
    <name evidence="1" type="ORF">HEB94_000275</name>
</gene>
<sequence>MAAAVRSVLTGRTAVGAHYAADVLDPVVMTEELTGDPLVHSMSAEI</sequence>
<evidence type="ECO:0000313" key="1">
    <source>
        <dbReference type="EMBL" id="MBE1603427.1"/>
    </source>
</evidence>
<proteinExistence type="predicted"/>
<name>A0A927MNV7_9ACTN</name>